<keyword evidence="1" id="KW-0547">Nucleotide-binding</keyword>
<name>A0A1M7QPL5_9BACI</name>
<dbReference type="InterPro" id="IPR015854">
    <property type="entry name" value="ABC_transpr_LolD-like"/>
</dbReference>
<dbReference type="OrthoDB" id="9810992at2"/>
<proteinExistence type="predicted"/>
<dbReference type="EMBL" id="FRCZ01000008">
    <property type="protein sequence ID" value="SHN33500.1"/>
    <property type="molecule type" value="Genomic_DNA"/>
</dbReference>
<dbReference type="InterPro" id="IPR003593">
    <property type="entry name" value="AAA+_ATPase"/>
</dbReference>
<dbReference type="Pfam" id="PF00005">
    <property type="entry name" value="ABC_tran"/>
    <property type="match status" value="1"/>
</dbReference>
<dbReference type="GO" id="GO:0005886">
    <property type="term" value="C:plasma membrane"/>
    <property type="evidence" value="ECO:0007669"/>
    <property type="project" value="TreeGrafter"/>
</dbReference>
<evidence type="ECO:0000259" key="3">
    <source>
        <dbReference type="PROSITE" id="PS50893"/>
    </source>
</evidence>
<reference evidence="4 5" key="1">
    <citation type="submission" date="2016-11" db="EMBL/GenBank/DDBJ databases">
        <authorList>
            <person name="Jaros S."/>
            <person name="Januszkiewicz K."/>
            <person name="Wedrychowicz H."/>
        </authorList>
    </citation>
    <scope>NUCLEOTIDE SEQUENCE [LARGE SCALE GENOMIC DNA]</scope>
    <source>
        <strain evidence="4 5">CGMCC 1.10681</strain>
    </source>
</reference>
<dbReference type="RefSeq" id="WP_073203048.1">
    <property type="nucleotide sequence ID" value="NZ_FRCZ01000008.1"/>
</dbReference>
<evidence type="ECO:0000313" key="4">
    <source>
        <dbReference type="EMBL" id="SHN33500.1"/>
    </source>
</evidence>
<dbReference type="GO" id="GO:0022857">
    <property type="term" value="F:transmembrane transporter activity"/>
    <property type="evidence" value="ECO:0007669"/>
    <property type="project" value="TreeGrafter"/>
</dbReference>
<sequence>MTMLEIKGFGKSFTIHHLHKTIPAVSPIDLKVEAGEFVGIVGKSGSGKSTILKSIYRTYLPYTGEINYSSAHFGTIDLSKATERQMLYLRKNEIGYVSQFLNVMPRTSCRQLVQNALLEMGEPKESAKHQAEEALQHFEMDPALWDSYPKTFSGGEKLRLNIAMATVKKPKLLLLDEPTASLDHHSKIKVREMIEKLKRQGTTLVGIFHDIEFMEGLCDKVFDMKDGQLASSLEGVVNEG</sequence>
<dbReference type="InterPro" id="IPR003439">
    <property type="entry name" value="ABC_transporter-like_ATP-bd"/>
</dbReference>
<dbReference type="PANTHER" id="PTHR24220">
    <property type="entry name" value="IMPORT ATP-BINDING PROTEIN"/>
    <property type="match status" value="1"/>
</dbReference>
<dbReference type="InterPro" id="IPR027417">
    <property type="entry name" value="P-loop_NTPase"/>
</dbReference>
<evidence type="ECO:0000313" key="5">
    <source>
        <dbReference type="Proteomes" id="UP000184184"/>
    </source>
</evidence>
<feature type="domain" description="ABC transporter" evidence="3">
    <location>
        <begin position="4"/>
        <end position="240"/>
    </location>
</feature>
<dbReference type="GO" id="GO:0016887">
    <property type="term" value="F:ATP hydrolysis activity"/>
    <property type="evidence" value="ECO:0007669"/>
    <property type="project" value="InterPro"/>
</dbReference>
<evidence type="ECO:0000256" key="2">
    <source>
        <dbReference type="ARBA" id="ARBA00022840"/>
    </source>
</evidence>
<dbReference type="SMART" id="SM00382">
    <property type="entry name" value="AAA"/>
    <property type="match status" value="1"/>
</dbReference>
<keyword evidence="5" id="KW-1185">Reference proteome</keyword>
<keyword evidence="2" id="KW-0067">ATP-binding</keyword>
<accession>A0A1M7QPL5</accession>
<gene>
    <name evidence="4" type="ORF">SAMN05216179_3435</name>
</gene>
<dbReference type="Gene3D" id="3.40.50.300">
    <property type="entry name" value="P-loop containing nucleotide triphosphate hydrolases"/>
    <property type="match status" value="1"/>
</dbReference>
<dbReference type="GO" id="GO:0005524">
    <property type="term" value="F:ATP binding"/>
    <property type="evidence" value="ECO:0007669"/>
    <property type="project" value="UniProtKB-KW"/>
</dbReference>
<dbReference type="Proteomes" id="UP000184184">
    <property type="component" value="Unassembled WGS sequence"/>
</dbReference>
<dbReference type="STRING" id="1027249.SAMN05216179_3435"/>
<dbReference type="SUPFAM" id="SSF52540">
    <property type="entry name" value="P-loop containing nucleoside triphosphate hydrolases"/>
    <property type="match status" value="1"/>
</dbReference>
<dbReference type="AlphaFoldDB" id="A0A1M7QPL5"/>
<protein>
    <submittedName>
        <fullName evidence="4">Alpha-D-ribose 1-methylphosphonate 5-triphosphate synthase subunit PhnL</fullName>
    </submittedName>
</protein>
<organism evidence="4 5">
    <name type="scientific">Gracilibacillus kekensis</name>
    <dbReference type="NCBI Taxonomy" id="1027249"/>
    <lineage>
        <taxon>Bacteria</taxon>
        <taxon>Bacillati</taxon>
        <taxon>Bacillota</taxon>
        <taxon>Bacilli</taxon>
        <taxon>Bacillales</taxon>
        <taxon>Bacillaceae</taxon>
        <taxon>Gracilibacillus</taxon>
    </lineage>
</organism>
<dbReference type="NCBIfam" id="TIGR02324">
    <property type="entry name" value="CP_lyasePhnL"/>
    <property type="match status" value="1"/>
</dbReference>
<dbReference type="InterPro" id="IPR012701">
    <property type="entry name" value="CP_lyase_PhnL"/>
</dbReference>
<evidence type="ECO:0000256" key="1">
    <source>
        <dbReference type="ARBA" id="ARBA00022741"/>
    </source>
</evidence>
<dbReference type="PROSITE" id="PS50893">
    <property type="entry name" value="ABC_TRANSPORTER_2"/>
    <property type="match status" value="1"/>
</dbReference>